<evidence type="ECO:0000313" key="2">
    <source>
        <dbReference type="Proteomes" id="UP001500187"/>
    </source>
</evidence>
<reference evidence="2" key="1">
    <citation type="journal article" date="2019" name="Int. J. Syst. Evol. Microbiol.">
        <title>The Global Catalogue of Microorganisms (GCM) 10K type strain sequencing project: providing services to taxonomists for standard genome sequencing and annotation.</title>
        <authorList>
            <consortium name="The Broad Institute Genomics Platform"/>
            <consortium name="The Broad Institute Genome Sequencing Center for Infectious Disease"/>
            <person name="Wu L."/>
            <person name="Ma J."/>
        </authorList>
    </citation>
    <scope>NUCLEOTIDE SEQUENCE [LARGE SCALE GENOMIC DNA]</scope>
    <source>
        <strain evidence="2">JCM 18541</strain>
    </source>
</reference>
<dbReference type="Proteomes" id="UP001500187">
    <property type="component" value="Unassembled WGS sequence"/>
</dbReference>
<sequence>MFYPAVFHQLSFLWEGAIARAGLQEDPALFGEARQQAIKLLEAEA</sequence>
<gene>
    <name evidence="1" type="ORF">GCM10023352_06560</name>
</gene>
<accession>A0ABP9B637</accession>
<dbReference type="RefSeq" id="WP_345444717.1">
    <property type="nucleotide sequence ID" value="NZ_BAABKP010000001.1"/>
</dbReference>
<evidence type="ECO:0000313" key="1">
    <source>
        <dbReference type="EMBL" id="GAA4791159.1"/>
    </source>
</evidence>
<protein>
    <submittedName>
        <fullName evidence="1">Uncharacterized protein</fullName>
    </submittedName>
</protein>
<name>A0ABP9B637_9MICC</name>
<dbReference type="EMBL" id="BAABKP010000001">
    <property type="protein sequence ID" value="GAA4791159.1"/>
    <property type="molecule type" value="Genomic_DNA"/>
</dbReference>
<organism evidence="1 2">
    <name type="scientific">Rothia endophytica</name>
    <dbReference type="NCBI Taxonomy" id="1324766"/>
    <lineage>
        <taxon>Bacteria</taxon>
        <taxon>Bacillati</taxon>
        <taxon>Actinomycetota</taxon>
        <taxon>Actinomycetes</taxon>
        <taxon>Micrococcales</taxon>
        <taxon>Micrococcaceae</taxon>
        <taxon>Rothia</taxon>
    </lineage>
</organism>
<comment type="caution">
    <text evidence="1">The sequence shown here is derived from an EMBL/GenBank/DDBJ whole genome shotgun (WGS) entry which is preliminary data.</text>
</comment>
<proteinExistence type="predicted"/>
<keyword evidence="2" id="KW-1185">Reference proteome</keyword>